<name>A0ACB8HKV1_9BRYO</name>
<protein>
    <submittedName>
        <fullName evidence="1">Uncharacterized protein</fullName>
    </submittedName>
</protein>
<keyword evidence="2" id="KW-1185">Reference proteome</keyword>
<dbReference type="EMBL" id="CM038913">
    <property type="protein sequence ID" value="KAH9556859.1"/>
    <property type="molecule type" value="Genomic_DNA"/>
</dbReference>
<dbReference type="Proteomes" id="UP000828922">
    <property type="component" value="Linkage Group LG07"/>
</dbReference>
<accession>A0ACB8HKV1</accession>
<comment type="caution">
    <text evidence="1">The sequence shown here is derived from an EMBL/GenBank/DDBJ whole genome shotgun (WGS) entry which is preliminary data.</text>
</comment>
<organism evidence="1 2">
    <name type="scientific">Sphagnum magellanicum</name>
    <dbReference type="NCBI Taxonomy" id="128215"/>
    <lineage>
        <taxon>Eukaryota</taxon>
        <taxon>Viridiplantae</taxon>
        <taxon>Streptophyta</taxon>
        <taxon>Embryophyta</taxon>
        <taxon>Bryophyta</taxon>
        <taxon>Sphagnophytina</taxon>
        <taxon>Sphagnopsida</taxon>
        <taxon>Sphagnales</taxon>
        <taxon>Sphagnaceae</taxon>
        <taxon>Sphagnum</taxon>
    </lineage>
</organism>
<reference evidence="2" key="1">
    <citation type="journal article" date="2022" name="New Phytol.">
        <title>Phylogenomic structure and speciation in an emerging model: the Sphagnum magellanicum complex (Bryophyta).</title>
        <authorList>
            <person name="Shaw A.J."/>
            <person name="Piatkowski B."/>
            <person name="Duffy A.M."/>
            <person name="Aguero B."/>
            <person name="Imwattana K."/>
            <person name="Nieto-Lugilde M."/>
            <person name="Healey A."/>
            <person name="Weston D.J."/>
            <person name="Patel M.N."/>
            <person name="Schmutz J."/>
            <person name="Grimwood J."/>
            <person name="Yavitt J.B."/>
            <person name="Hassel K."/>
            <person name="Stenoien H.K."/>
            <person name="Flatberg K.I."/>
            <person name="Bickford C.P."/>
            <person name="Hicks K.A."/>
        </authorList>
    </citation>
    <scope>NUCLEOTIDE SEQUENCE [LARGE SCALE GENOMIC DNA]</scope>
</reference>
<evidence type="ECO:0000313" key="2">
    <source>
        <dbReference type="Proteomes" id="UP000828922"/>
    </source>
</evidence>
<evidence type="ECO:0000313" key="1">
    <source>
        <dbReference type="EMBL" id="KAH9556859.1"/>
    </source>
</evidence>
<gene>
    <name evidence="1" type="ORF">CY35_07G053500</name>
</gene>
<sequence>MQQLVMPSEQQQQLQYACNFQVNEALQSLLFCDTSLSDDVRVRDLLDRMTLEEKITQLVNDAPAVPRLGIPSYSWWQEGLHGVAHVSFAADPALPHATSFPLPILTAASFNKTLWNQIGQACAVSTEARAFYNAGIGGLTYWSPVINIVRDPRWGRVQETSGEDPTLTSSYAIYFVKGMQEGGSIAAASSSAITTNASALSRPRRLKVSACCKHFTAYDLDNWEGADRFHFDAQVTQQDLQDTYNPPFQSCVQEGQSSSLMCSYNRVNGVPTCADYSFLTETVRNNWGLNGYIVSDCDAVQVMHDDTGYAPTTEDAVADALNAGLDLNCGQYLAAFTQSAINKGKVNESRVDEALYQVLLVRMRLGMFDGNPVNQQFGSLGPKDVCTDAHQELALEAARQSIVLLKNDGNILPLSQNKKIAVIGPNANASHVMLGDYEGIPCRYITPLDGLMNFGVGDYQKVHYAPGCADTACEGGDLIPDAVAVASNADAVVLVVGLTQEQETESLDRTSLLLPGFQQDLISAVATYANGCPVVLVIMSAGPVDISVAKEDSRIQSIMWVGYPGEAGGQAIANIIFGYHNPGGRLPVSWYPEEYTKIKMTDMHMRPDRSSGYPGRTYRFYTGKTVYDFGYGLSYSTFTHVFTSAPAALIAPTLQEQHCYRQWRASSNTGLKCSEKDRGICQSSNFALTIIVQNVGSMDGKHSLLLFSETPTAGIKGAPLRQLLAFETLYLGAGEQRELTFNIDPCTQLSTVKEDGTYMLDTGTHILTVGSAKHSIAIISADSITA</sequence>
<proteinExistence type="predicted"/>